<dbReference type="Pfam" id="PF02014">
    <property type="entry name" value="Reeler"/>
    <property type="match status" value="1"/>
</dbReference>
<dbReference type="Pfam" id="PF03188">
    <property type="entry name" value="Cytochrom_B561"/>
    <property type="match status" value="1"/>
</dbReference>
<dbReference type="RefSeq" id="XP_022316927.1">
    <property type="nucleotide sequence ID" value="XM_022461219.1"/>
</dbReference>
<reference evidence="18 19" key="1">
    <citation type="submission" date="2025-04" db="UniProtKB">
        <authorList>
            <consortium name="RefSeq"/>
        </authorList>
    </citation>
    <scope>IDENTIFICATION</scope>
    <source>
        <tissue evidence="18 19">Whole sample</tissue>
    </source>
</reference>
<accession>A0A8B8CM47</accession>
<evidence type="ECO:0000256" key="3">
    <source>
        <dbReference type="ARBA" id="ARBA00009195"/>
    </source>
</evidence>
<dbReference type="InterPro" id="IPR005018">
    <property type="entry name" value="DOMON_domain"/>
</dbReference>
<feature type="transmembrane region" description="Helical" evidence="12">
    <location>
        <begin position="664"/>
        <end position="684"/>
    </location>
</feature>
<dbReference type="SMART" id="SM00665">
    <property type="entry name" value="B561"/>
    <property type="match status" value="1"/>
</dbReference>
<feature type="signal peptide" evidence="13">
    <location>
        <begin position="1"/>
        <end position="20"/>
    </location>
</feature>
<dbReference type="RefSeq" id="XP_022316928.1">
    <property type="nucleotide sequence ID" value="XM_022461220.1"/>
</dbReference>
<evidence type="ECO:0000256" key="11">
    <source>
        <dbReference type="SAM" id="MobiDB-lite"/>
    </source>
</evidence>
<keyword evidence="6" id="KW-0249">Electron transport</keyword>
<evidence type="ECO:0000256" key="2">
    <source>
        <dbReference type="ARBA" id="ARBA00004141"/>
    </source>
</evidence>
<feature type="region of interest" description="Disordered" evidence="11">
    <location>
        <begin position="635"/>
        <end position="654"/>
    </location>
</feature>
<dbReference type="GO" id="GO:0016020">
    <property type="term" value="C:membrane"/>
    <property type="evidence" value="ECO:0007669"/>
    <property type="project" value="UniProtKB-SubCell"/>
</dbReference>
<keyword evidence="17" id="KW-1185">Reference proteome</keyword>
<evidence type="ECO:0000313" key="18">
    <source>
        <dbReference type="RefSeq" id="XP_022316926.1"/>
    </source>
</evidence>
<comment type="cofactor">
    <cofactor evidence="1">
        <name>heme b</name>
        <dbReference type="ChEBI" id="CHEBI:60344"/>
    </cofactor>
</comment>
<feature type="region of interest" description="Disordered" evidence="11">
    <location>
        <begin position="172"/>
        <end position="255"/>
    </location>
</feature>
<feature type="domain" description="DOMON" evidence="14">
    <location>
        <begin position="281"/>
        <end position="408"/>
    </location>
</feature>
<evidence type="ECO:0000256" key="13">
    <source>
        <dbReference type="SAM" id="SignalP"/>
    </source>
</evidence>
<evidence type="ECO:0000259" key="16">
    <source>
        <dbReference type="PROSITE" id="PS51019"/>
    </source>
</evidence>
<keyword evidence="9 12" id="KW-0472">Membrane</keyword>
<evidence type="ECO:0000256" key="6">
    <source>
        <dbReference type="ARBA" id="ARBA00022982"/>
    </source>
</evidence>
<feature type="compositionally biased region" description="Low complexity" evidence="11">
    <location>
        <begin position="236"/>
        <end position="250"/>
    </location>
</feature>
<evidence type="ECO:0000313" key="20">
    <source>
        <dbReference type="RefSeq" id="XP_022316928.1"/>
    </source>
</evidence>
<dbReference type="PANTHER" id="PTHR45828:SF51">
    <property type="entry name" value="REELIN DOMAIN-CONTAINING PROTEIN 1"/>
    <property type="match status" value="1"/>
</dbReference>
<feature type="domain" description="Cytochrome b561" evidence="15">
    <location>
        <begin position="412"/>
        <end position="620"/>
    </location>
</feature>
<keyword evidence="8" id="KW-0408">Iron</keyword>
<keyword evidence="4" id="KW-0813">Transport</keyword>
<feature type="compositionally biased region" description="Polar residues" evidence="11">
    <location>
        <begin position="224"/>
        <end position="234"/>
    </location>
</feature>
<feature type="chain" id="PRO_5044666180" evidence="13">
    <location>
        <begin position="21"/>
        <end position="687"/>
    </location>
</feature>
<comment type="subcellular location">
    <subcellularLocation>
        <location evidence="2">Membrane</location>
        <topology evidence="2">Multi-pass membrane protein</topology>
    </subcellularLocation>
</comment>
<evidence type="ECO:0000256" key="5">
    <source>
        <dbReference type="ARBA" id="ARBA00022692"/>
    </source>
</evidence>
<dbReference type="InterPro" id="IPR006593">
    <property type="entry name" value="Cyt_b561/ferric_Rdtase_TM"/>
</dbReference>
<dbReference type="CDD" id="cd08544">
    <property type="entry name" value="Reeler"/>
    <property type="match status" value="1"/>
</dbReference>
<dbReference type="InterPro" id="IPR051237">
    <property type="entry name" value="Ferric-chelate_Red/DefProt"/>
</dbReference>
<keyword evidence="13" id="KW-0732">Signal</keyword>
<feature type="transmembrane region" description="Helical" evidence="12">
    <location>
        <begin position="530"/>
        <end position="550"/>
    </location>
</feature>
<evidence type="ECO:0000313" key="19">
    <source>
        <dbReference type="RefSeq" id="XP_022316927.1"/>
    </source>
</evidence>
<dbReference type="Proteomes" id="UP000694844">
    <property type="component" value="Chromosome 2"/>
</dbReference>
<evidence type="ECO:0000259" key="15">
    <source>
        <dbReference type="PROSITE" id="PS50939"/>
    </source>
</evidence>
<organism evidence="17 19">
    <name type="scientific">Crassostrea virginica</name>
    <name type="common">Eastern oyster</name>
    <dbReference type="NCBI Taxonomy" id="6565"/>
    <lineage>
        <taxon>Eukaryota</taxon>
        <taxon>Metazoa</taxon>
        <taxon>Spiralia</taxon>
        <taxon>Lophotrochozoa</taxon>
        <taxon>Mollusca</taxon>
        <taxon>Bivalvia</taxon>
        <taxon>Autobranchia</taxon>
        <taxon>Pteriomorphia</taxon>
        <taxon>Ostreida</taxon>
        <taxon>Ostreoidea</taxon>
        <taxon>Ostreidae</taxon>
        <taxon>Crassostrea</taxon>
    </lineage>
</organism>
<dbReference type="RefSeq" id="XP_022316926.1">
    <property type="nucleotide sequence ID" value="XM_022461218.1"/>
</dbReference>
<dbReference type="PROSITE" id="PS50836">
    <property type="entry name" value="DOMON"/>
    <property type="match status" value="1"/>
</dbReference>
<dbReference type="PROSITE" id="PS51019">
    <property type="entry name" value="REELIN"/>
    <property type="match status" value="1"/>
</dbReference>
<feature type="transmembrane region" description="Helical" evidence="12">
    <location>
        <begin position="595"/>
        <end position="614"/>
    </location>
</feature>
<evidence type="ECO:0000256" key="9">
    <source>
        <dbReference type="ARBA" id="ARBA00023136"/>
    </source>
</evidence>
<evidence type="ECO:0000256" key="10">
    <source>
        <dbReference type="ARBA" id="ARBA00023180"/>
    </source>
</evidence>
<dbReference type="KEGG" id="cvn:111120485"/>
<dbReference type="Pfam" id="PF03351">
    <property type="entry name" value="DOMON"/>
    <property type="match status" value="1"/>
</dbReference>
<evidence type="ECO:0000256" key="8">
    <source>
        <dbReference type="ARBA" id="ARBA00023004"/>
    </source>
</evidence>
<dbReference type="AlphaFoldDB" id="A0A8B8CM47"/>
<dbReference type="InterPro" id="IPR002861">
    <property type="entry name" value="Reeler_dom"/>
</dbReference>
<dbReference type="OrthoDB" id="6372137at2759"/>
<dbReference type="CDD" id="cd09628">
    <property type="entry name" value="DOMON_SDR_2_like"/>
    <property type="match status" value="1"/>
</dbReference>
<evidence type="ECO:0000256" key="4">
    <source>
        <dbReference type="ARBA" id="ARBA00022448"/>
    </source>
</evidence>
<dbReference type="Gene3D" id="1.20.120.1770">
    <property type="match status" value="1"/>
</dbReference>
<evidence type="ECO:0000256" key="1">
    <source>
        <dbReference type="ARBA" id="ARBA00001970"/>
    </source>
</evidence>
<evidence type="ECO:0000256" key="7">
    <source>
        <dbReference type="ARBA" id="ARBA00022989"/>
    </source>
</evidence>
<keyword evidence="7 12" id="KW-1133">Transmembrane helix</keyword>
<dbReference type="InterPro" id="IPR042307">
    <property type="entry name" value="Reeler_sf"/>
</dbReference>
<feature type="domain" description="Reelin" evidence="16">
    <location>
        <begin position="15"/>
        <end position="177"/>
    </location>
</feature>
<feature type="transmembrane region" description="Helical" evidence="12">
    <location>
        <begin position="452"/>
        <end position="471"/>
    </location>
</feature>
<name>A0A8B8CM47_CRAVI</name>
<dbReference type="CDD" id="cd08760">
    <property type="entry name" value="Cyt_b561_FRRS1_like"/>
    <property type="match status" value="1"/>
</dbReference>
<dbReference type="PANTHER" id="PTHR45828">
    <property type="entry name" value="CYTOCHROME B561/FERRIC REDUCTASE TRANSMEMBRANE"/>
    <property type="match status" value="1"/>
</dbReference>
<feature type="compositionally biased region" description="Low complexity" evidence="11">
    <location>
        <begin position="180"/>
        <end position="191"/>
    </location>
</feature>
<keyword evidence="5 12" id="KW-0812">Transmembrane</keyword>
<sequence>MRMTLLWCLCLTALIDHARGYGRGAPDWTCSTMTPSHSGSLAQATPASDYQITTSSGSFTPGESITVTITALNGKDFKGYLMHAIDEGTGSVLGTFSITGGGQTMCGSARNQAVTHTNKASKTTESFSWTAPANANGNIVFVSTIVQSYSVYWMNVRSTAVSPASAVVTTKQTTAAPSIKTSSTTMSVVSTKKPESTSSQLVTDKVTVTPAPPSSTTTPSQSTEKVINTSTRLSTKTDLSTSATQTTSTTPKQPPVAGALMMDASCGDTRGCFVSCEGTDCQYVVSWEYKLEYVDFSIERKVEGGGQKWVAIAFSNDVKMGDDDVFHCISDSTGRVTVARSFNMGTSNQPINNPQEGISSVSGSFTDGVFRCSFRYSQVAPNNRRKRQSTTRPMTDLHLHRHLMLGDGPAFRDSVGMHTQNPVVTADLVNLQLTSIIGDVARYPLVKVHGCLMILAWIFCTGVGLIFARFYKPVWSERTILGLKVWFQFHRGLMVTTLVLTLVGFIIIFVEANGYSKISAPMGKGYTESHPILGIIVTILTVTNPIMALFRPGPKDKNRPIFNWAHWAVGMAAHILGVITICFGVELQKVGAPKYTVFVVIGYIVYHVLMEITLKVYDLFAERQSSARIEHMEMKNGNGATQNGNSFRPEETKRDPKDSIIKKILLVFHVAIAFAFTLTLLLLVTQY</sequence>
<protein>
    <submittedName>
        <fullName evidence="18 19">Ferric-chelate reductase 1 isoform X1</fullName>
    </submittedName>
</protein>
<dbReference type="PROSITE" id="PS50939">
    <property type="entry name" value="CYTOCHROME_B561"/>
    <property type="match status" value="1"/>
</dbReference>
<evidence type="ECO:0000313" key="17">
    <source>
        <dbReference type="Proteomes" id="UP000694844"/>
    </source>
</evidence>
<proteinExistence type="inferred from homology"/>
<evidence type="ECO:0000256" key="12">
    <source>
        <dbReference type="SAM" id="Phobius"/>
    </source>
</evidence>
<gene>
    <name evidence="18 19 20" type="primary">LOC111120485</name>
</gene>
<feature type="compositionally biased region" description="Low complexity" evidence="11">
    <location>
        <begin position="214"/>
        <end position="223"/>
    </location>
</feature>
<evidence type="ECO:0000259" key="14">
    <source>
        <dbReference type="PROSITE" id="PS50836"/>
    </source>
</evidence>
<dbReference type="Gene3D" id="2.60.40.4060">
    <property type="entry name" value="Reeler domain"/>
    <property type="match status" value="1"/>
</dbReference>
<dbReference type="GeneID" id="111120485"/>
<feature type="transmembrane region" description="Helical" evidence="12">
    <location>
        <begin position="562"/>
        <end position="583"/>
    </location>
</feature>
<feature type="transmembrane region" description="Helical" evidence="12">
    <location>
        <begin position="492"/>
        <end position="510"/>
    </location>
</feature>
<comment type="similarity">
    <text evidence="3">Belongs to the FRRS1 family.</text>
</comment>
<keyword evidence="10" id="KW-0325">Glycoprotein</keyword>